<sequence length="929" mass="105598">MSPSLLTQLCTNTPSIAVHDNRGLAIRTLAYNRRSHNETVDELSSRNRYNASGQLIASRDPRLEVDNFRYQYSLSGVPLRTDSVDSGSTLQLADSAGRTVLTRDAHHTRRWVEYETGEHSLDRPLSYREQAKGGLKTVTDRFFYGENSEQDKSCNLNGQCVRHYDSAGLQALISQSIIDVPLQQQRRLLTETKGPVDWFGEQENWGARLSESPFVSHCTTNALGQLITQTDAKGHIQRMAYNRAGQLIGSWLTVKNGMEQPIVYSLTYSAAGQKLREESGNGVITEYRYEPQTQRLIGIKTTRPAKKDRPTRLQDLRYDYDPVGNILAIHNDAEATRFYRNQKIVPETTYRYDALYQLIEATGREADTNGIQNSQLPTLASLNDSNQFVNYTRHYHYDRAGNLLKIQHTGASQYSTYITVSDSSNHGIQQQDGITAHDVRSQFDAAGNQRQLQPGQLLHWNSRNQLQQVEPVPRNDGISDSENYLYDGSGRRVVKISLHKTHNAIQTRSVIYLAGLELRSQYNGNNLTEDFQVMTVGAAGRAQVRVLHWERGQPADIVNDQLRYSFDNHIGSALIELDSDGDIISQEEYYPFGGTAVLASRNTVEAKYKTVRYSGKERDTTGLYYYGYRYYQPWLGRWLSADPAGTIDGLNLYRMVRNNPVGLMDGDGLMTDEQLKENINMLKKIGLSTIEDLKQTLSMFNYSKEDNEKLFYLMQEQILNQSVSISDDEIIFTEENRMSDSEYSDDDDDDDTLENEVEISMENYRKVSHKLALSTTGMGDCTSIAIFSSTEKSLMHISGSNLETPMKIYKEREKLAYSHSTAGSVVVDLTEKIENYNNKKIAIIFGINNGSMGFEIFLDQYYKGSKPLLDLLYNFKKENISFYKNIKVGISQEGEIFSDLNTRTRLKSISINDREELLSMIFNREYSDC</sequence>
<protein>
    <submittedName>
        <fullName evidence="1">Putative insecticidal toxin complex protein</fullName>
    </submittedName>
</protein>
<dbReference type="NCBIfam" id="TIGR03696">
    <property type="entry name" value="Rhs_assc_core"/>
    <property type="match status" value="1"/>
</dbReference>
<organism evidence="1 2">
    <name type="scientific">Yersinia pseudotuberculosis serotype O:1b (strain IP 31758)</name>
    <dbReference type="NCBI Taxonomy" id="349747"/>
    <lineage>
        <taxon>Bacteria</taxon>
        <taxon>Pseudomonadati</taxon>
        <taxon>Pseudomonadota</taxon>
        <taxon>Gammaproteobacteria</taxon>
        <taxon>Enterobacterales</taxon>
        <taxon>Yersiniaceae</taxon>
        <taxon>Yersinia</taxon>
    </lineage>
</organism>
<accession>A0A0U1R320</accession>
<evidence type="ECO:0000313" key="2">
    <source>
        <dbReference type="Proteomes" id="UP000002412"/>
    </source>
</evidence>
<dbReference type="Gene3D" id="2.180.10.10">
    <property type="entry name" value="RHS repeat-associated core"/>
    <property type="match status" value="1"/>
</dbReference>
<dbReference type="RefSeq" id="WP_012104398.1">
    <property type="nucleotide sequence ID" value="NC_009708.1"/>
</dbReference>
<dbReference type="HOGENOM" id="CLU_010688_2_0_6"/>
<dbReference type="Proteomes" id="UP000002412">
    <property type="component" value="Chromosome"/>
</dbReference>
<evidence type="ECO:0000313" key="1">
    <source>
        <dbReference type="EMBL" id="ABS49708.1"/>
    </source>
</evidence>
<dbReference type="PANTHER" id="PTHR32305">
    <property type="match status" value="1"/>
</dbReference>
<reference evidence="1 2" key="1">
    <citation type="journal article" date="2007" name="PLoS Genet.">
        <title>The complete genome sequence of Yersinia pseudotuberculosis IP31758, the causative agent of Far East scarlet-like fever.</title>
        <authorList>
            <person name="Eppinger M."/>
            <person name="Rosovitz M.J."/>
            <person name="Fricke W.F."/>
            <person name="Rasko D.A."/>
            <person name="Kokorina G."/>
            <person name="Fayolle C."/>
            <person name="Lindler L.E."/>
            <person name="Carniel E."/>
            <person name="Ravel J."/>
        </authorList>
    </citation>
    <scope>NUCLEOTIDE SEQUENCE [LARGE SCALE GENOMIC DNA]</scope>
    <source>
        <strain evidence="1 2">IP 31758</strain>
    </source>
</reference>
<dbReference type="InterPro" id="IPR006530">
    <property type="entry name" value="YD"/>
</dbReference>
<dbReference type="InterPro" id="IPR050708">
    <property type="entry name" value="T6SS_VgrG/RHS"/>
</dbReference>
<dbReference type="NCBIfam" id="TIGR01643">
    <property type="entry name" value="YD_repeat_2x"/>
    <property type="match status" value="1"/>
</dbReference>
<dbReference type="InterPro" id="IPR041508">
    <property type="entry name" value="TcC-like_repeat"/>
</dbReference>
<proteinExistence type="predicted"/>
<dbReference type="EMBL" id="CP000720">
    <property type="protein sequence ID" value="ABS49708.1"/>
    <property type="molecule type" value="Genomic_DNA"/>
</dbReference>
<dbReference type="KEGG" id="ypi:YpsIP31758_0406"/>
<name>A0A0U1R320_YERP3</name>
<dbReference type="PANTHER" id="PTHR32305:SF15">
    <property type="entry name" value="PROTEIN RHSA-RELATED"/>
    <property type="match status" value="1"/>
</dbReference>
<dbReference type="InterPro" id="IPR022385">
    <property type="entry name" value="Rhs_assc_core"/>
</dbReference>
<gene>
    <name evidence="1" type="ordered locus">YpsIP31758_0406</name>
</gene>
<dbReference type="Pfam" id="PF18807">
    <property type="entry name" value="TTc_toxin_rep"/>
    <property type="match status" value="1"/>
</dbReference>
<dbReference type="AlphaFoldDB" id="A0A0U1R320"/>